<gene>
    <name evidence="2" type="ORF">SAMN05421677_10772</name>
</gene>
<keyword evidence="3" id="KW-1185">Reference proteome</keyword>
<dbReference type="Gene3D" id="3.10.450.50">
    <property type="match status" value="1"/>
</dbReference>
<dbReference type="InterPro" id="IPR032710">
    <property type="entry name" value="NTF2-like_dom_sf"/>
</dbReference>
<dbReference type="OrthoDB" id="121974at2"/>
<dbReference type="SUPFAM" id="SSF54427">
    <property type="entry name" value="NTF2-like"/>
    <property type="match status" value="1"/>
</dbReference>
<evidence type="ECO:0000313" key="2">
    <source>
        <dbReference type="EMBL" id="SDO69695.1"/>
    </source>
</evidence>
<sequence length="126" mass="14607">MDSQKELKEHLYTLETTLLKDDVRKSADTLNELLADDFVEYSSTGEIYDKENILNRLPSENDPGITMRDFEIKYLSPKAVLTTFKVFIESKQKHSLRSSVWKFNDGRWQMTFHQGTVTDLSQGKPS</sequence>
<name>A0A1H0LNI1_HALAD</name>
<accession>A0A1H0LNI1</accession>
<dbReference type="AlphaFoldDB" id="A0A1H0LNI1"/>
<reference evidence="3" key="1">
    <citation type="submission" date="2016-10" db="EMBL/GenBank/DDBJ databases">
        <authorList>
            <person name="Varghese N."/>
            <person name="Submissions S."/>
        </authorList>
    </citation>
    <scope>NUCLEOTIDE SEQUENCE [LARGE SCALE GENOMIC DNA]</scope>
    <source>
        <strain evidence="3">CGMCC 1.3703</strain>
    </source>
</reference>
<evidence type="ECO:0000259" key="1">
    <source>
        <dbReference type="Pfam" id="PF14534"/>
    </source>
</evidence>
<dbReference type="STRING" id="240303.SAMN05421677_10772"/>
<evidence type="ECO:0000313" key="3">
    <source>
        <dbReference type="Proteomes" id="UP000198860"/>
    </source>
</evidence>
<organism evidence="2 3">
    <name type="scientific">Halobacillus aidingensis</name>
    <dbReference type="NCBI Taxonomy" id="240303"/>
    <lineage>
        <taxon>Bacteria</taxon>
        <taxon>Bacillati</taxon>
        <taxon>Bacillota</taxon>
        <taxon>Bacilli</taxon>
        <taxon>Bacillales</taxon>
        <taxon>Bacillaceae</taxon>
        <taxon>Halobacillus</taxon>
    </lineage>
</organism>
<feature type="domain" description="DUF4440" evidence="1">
    <location>
        <begin position="14"/>
        <end position="110"/>
    </location>
</feature>
<proteinExistence type="predicted"/>
<dbReference type="Pfam" id="PF14534">
    <property type="entry name" value="DUF4440"/>
    <property type="match status" value="1"/>
</dbReference>
<dbReference type="InterPro" id="IPR027843">
    <property type="entry name" value="DUF4440"/>
</dbReference>
<dbReference type="Proteomes" id="UP000198860">
    <property type="component" value="Unassembled WGS sequence"/>
</dbReference>
<protein>
    <recommendedName>
        <fullName evidence="1">DUF4440 domain-containing protein</fullName>
    </recommendedName>
</protein>
<dbReference type="RefSeq" id="WP_089652143.1">
    <property type="nucleotide sequence ID" value="NZ_FNIZ01000007.1"/>
</dbReference>
<dbReference type="EMBL" id="FNIZ01000007">
    <property type="protein sequence ID" value="SDO69695.1"/>
    <property type="molecule type" value="Genomic_DNA"/>
</dbReference>